<dbReference type="PROSITE" id="PS51904">
    <property type="entry name" value="GLYCOSYL_HYDROL_F25_2"/>
    <property type="match status" value="1"/>
</dbReference>
<feature type="compositionally biased region" description="Polar residues" evidence="5">
    <location>
        <begin position="48"/>
        <end position="63"/>
    </location>
</feature>
<organism evidence="7 8">
    <name type="scientific">Streptococcus sobrinus</name>
    <dbReference type="NCBI Taxonomy" id="1310"/>
    <lineage>
        <taxon>Bacteria</taxon>
        <taxon>Bacillati</taxon>
        <taxon>Bacillota</taxon>
        <taxon>Bacilli</taxon>
        <taxon>Lactobacillales</taxon>
        <taxon>Streptococcaceae</taxon>
        <taxon>Streptococcus</taxon>
    </lineage>
</organism>
<evidence type="ECO:0000256" key="4">
    <source>
        <dbReference type="ARBA" id="ARBA00023295"/>
    </source>
</evidence>
<dbReference type="SUPFAM" id="SSF51445">
    <property type="entry name" value="(Trans)glycosidases"/>
    <property type="match status" value="1"/>
</dbReference>
<dbReference type="NCBIfam" id="TIGR03715">
    <property type="entry name" value="KxYKxGKxW"/>
    <property type="match status" value="1"/>
</dbReference>
<evidence type="ECO:0000256" key="6">
    <source>
        <dbReference type="SAM" id="SignalP"/>
    </source>
</evidence>
<proteinExistence type="inferred from homology"/>
<dbReference type="Pfam" id="PF01183">
    <property type="entry name" value="Glyco_hydro_25"/>
    <property type="match status" value="1"/>
</dbReference>
<evidence type="ECO:0000256" key="1">
    <source>
        <dbReference type="ARBA" id="ARBA00010646"/>
    </source>
</evidence>
<feature type="chain" id="PRO_5046497551" evidence="6">
    <location>
        <begin position="31"/>
        <end position="863"/>
    </location>
</feature>
<comment type="similarity">
    <text evidence="1">Belongs to the glycosyl hydrolase 25 family.</text>
</comment>
<protein>
    <submittedName>
        <fullName evidence="7">Glycosyl hydrolase family 25</fullName>
    </submittedName>
</protein>
<evidence type="ECO:0000256" key="5">
    <source>
        <dbReference type="SAM" id="MobiDB-lite"/>
    </source>
</evidence>
<dbReference type="PANTHER" id="PTHR34135">
    <property type="entry name" value="LYSOZYME"/>
    <property type="match status" value="1"/>
</dbReference>
<dbReference type="Pfam" id="PF08481">
    <property type="entry name" value="GBS_Bsp-like"/>
    <property type="match status" value="5"/>
</dbReference>
<keyword evidence="4" id="KW-0326">Glycosidase</keyword>
<dbReference type="Gene3D" id="2.60.40.3760">
    <property type="match status" value="5"/>
</dbReference>
<accession>A0ABN5LHJ1</accession>
<evidence type="ECO:0000313" key="7">
    <source>
        <dbReference type="EMBL" id="AWN20537.1"/>
    </source>
</evidence>
<evidence type="ECO:0000256" key="2">
    <source>
        <dbReference type="ARBA" id="ARBA00022729"/>
    </source>
</evidence>
<evidence type="ECO:0000313" key="8">
    <source>
        <dbReference type="Proteomes" id="UP000245369"/>
    </source>
</evidence>
<evidence type="ECO:0000256" key="3">
    <source>
        <dbReference type="ARBA" id="ARBA00022801"/>
    </source>
</evidence>
<sequence>MRKKMYKAKKHWVIASAAALTVLGTSGLVAADETTGVQADVSREIDSASANQSVTTDTSLPTDQENQASSSSETSQVSSEERAGTSESQTQPAEQEAASQALDSSASSEQESGSLAAASEADQEKSAAEPIQTDTTIATPANDSTVVRASVSATVERASAAEQVSAPTASVTTSGQTMTIQYNQPIAANEAVNFAVWSEENGQDDLVWYSANAQGAAYINLSKHRSYGTYNVHTYSVINGQNIGRNVQTIKVSPSQVNTKIEKVADGQYKVTVGNVSSDITGITLPIWTEKNGQDDIIWYQATRQNTDTFTATVKMAEHHNELGHYNVHVYGQSAITGGLVGLTATSGFDIKATDVATKAAPKNTVSANLTSQGINIHLDSNEFSDLSHIRFAVWSKEGDQDDLHWYEADGNHSVTVSYTDHSGYGTYYIHTYADRNGQAVGLNATSIEVPSPSATAKINKANDNTYTVQISNLPQYITSVTVPVWTEKNGQDDLIWYATNRNNDGSYTATVKLKDHNFESGRYNVHFYGTSSLSGGAMVGLGTSSFNVDQAVQQTDAKVYVTDHNAEAGTLRVVLNETDTSKKAKSIEVAAWSLDGQANLHWYSADVQNGSTSVQVDEQLHGMISGSYTVHAYVNYQNGSRTGFNLGQYDLNKERANGYFIDVSSYNNAISVDSYRALKSRGITGVVVKLTEGNSYINPYAGSQIANAKAAGLKVSVYHFARYTNADEARSEAAYFVNVAKSYGLDSSTAMIDDIEHSDVLQNVNSNTSVWTQTMKSMGYNNLLYYTMASWLDTRGGSFSTSQVGMDNMWIAHYVKGYNEISEDEAANYNYYNNAAAWQYTSVSKVLGANVDQSIDYTGRLS</sequence>
<dbReference type="InterPro" id="IPR022263">
    <property type="entry name" value="KxYKxGKxW"/>
</dbReference>
<dbReference type="InterPro" id="IPR013688">
    <property type="entry name" value="GBS_Bsp-like"/>
</dbReference>
<dbReference type="SMART" id="SM00641">
    <property type="entry name" value="Glyco_25"/>
    <property type="match status" value="1"/>
</dbReference>
<feature type="compositionally biased region" description="Low complexity" evidence="5">
    <location>
        <begin position="64"/>
        <end position="78"/>
    </location>
</feature>
<dbReference type="InterPro" id="IPR002053">
    <property type="entry name" value="Glyco_hydro_25"/>
</dbReference>
<name>A0ABN5LHJ1_9STRE</name>
<gene>
    <name evidence="7" type="ORF">DK182_03880</name>
</gene>
<keyword evidence="3 7" id="KW-0378">Hydrolase</keyword>
<dbReference type="Gene3D" id="3.20.20.80">
    <property type="entry name" value="Glycosidases"/>
    <property type="match status" value="1"/>
</dbReference>
<keyword evidence="8" id="KW-1185">Reference proteome</keyword>
<dbReference type="RefSeq" id="WP_028798480.1">
    <property type="nucleotide sequence ID" value="NZ_CP029490.1"/>
</dbReference>
<feature type="signal peptide" evidence="6">
    <location>
        <begin position="1"/>
        <end position="30"/>
    </location>
</feature>
<feature type="compositionally biased region" description="Polar residues" evidence="5">
    <location>
        <begin position="132"/>
        <end position="142"/>
    </location>
</feature>
<reference evidence="7 8" key="1">
    <citation type="submission" date="2018-05" db="EMBL/GenBank/DDBJ databases">
        <title>Complete genome sequences of Streptococcus sobrinus.</title>
        <authorList>
            <person name="Sales M."/>
            <person name="Jensen P.A."/>
        </authorList>
    </citation>
    <scope>NUCLEOTIDE SEQUENCE [LARGE SCALE GENOMIC DNA]</scope>
    <source>
        <strain evidence="7 8">SL1</strain>
    </source>
</reference>
<dbReference type="GO" id="GO:0016787">
    <property type="term" value="F:hydrolase activity"/>
    <property type="evidence" value="ECO:0007669"/>
    <property type="project" value="UniProtKB-KW"/>
</dbReference>
<dbReference type="PANTHER" id="PTHR34135:SF2">
    <property type="entry name" value="LYSOZYME"/>
    <property type="match status" value="1"/>
</dbReference>
<dbReference type="Pfam" id="PF19258">
    <property type="entry name" value="KxYKxGKxW_sig"/>
    <property type="match status" value="1"/>
</dbReference>
<dbReference type="EMBL" id="CP029490">
    <property type="protein sequence ID" value="AWN20537.1"/>
    <property type="molecule type" value="Genomic_DNA"/>
</dbReference>
<feature type="region of interest" description="Disordered" evidence="5">
    <location>
        <begin position="41"/>
        <end position="142"/>
    </location>
</feature>
<dbReference type="InterPro" id="IPR017853">
    <property type="entry name" value="GH"/>
</dbReference>
<dbReference type="InterPro" id="IPR018077">
    <property type="entry name" value="Glyco_hydro_fam25_subgr"/>
</dbReference>
<dbReference type="GeneID" id="93923656"/>
<feature type="compositionally biased region" description="Low complexity" evidence="5">
    <location>
        <begin position="93"/>
        <end position="120"/>
    </location>
</feature>
<dbReference type="Proteomes" id="UP000245369">
    <property type="component" value="Chromosome"/>
</dbReference>
<keyword evidence="2 6" id="KW-0732">Signal</keyword>